<evidence type="ECO:0000313" key="3">
    <source>
        <dbReference type="Proteomes" id="UP001346149"/>
    </source>
</evidence>
<comment type="caution">
    <text evidence="2">The sequence shown here is derived from an EMBL/GenBank/DDBJ whole genome shotgun (WGS) entry which is preliminary data.</text>
</comment>
<keyword evidence="3" id="KW-1185">Reference proteome</keyword>
<feature type="compositionally biased region" description="Low complexity" evidence="1">
    <location>
        <begin position="28"/>
        <end position="41"/>
    </location>
</feature>
<feature type="region of interest" description="Disordered" evidence="1">
    <location>
        <begin position="1"/>
        <end position="59"/>
    </location>
</feature>
<dbReference type="Proteomes" id="UP001346149">
    <property type="component" value="Unassembled WGS sequence"/>
</dbReference>
<sequence length="73" mass="7464">MKNRKSIDIVTHKNHTEVGAAGSGSDGGSPSNGTTNSSFSFEGGEQKISRPGCFSGANDQSLAAIYGPYTGLL</sequence>
<evidence type="ECO:0000256" key="1">
    <source>
        <dbReference type="SAM" id="MobiDB-lite"/>
    </source>
</evidence>
<organism evidence="2 3">
    <name type="scientific">Trapa natans</name>
    <name type="common">Water chestnut</name>
    <dbReference type="NCBI Taxonomy" id="22666"/>
    <lineage>
        <taxon>Eukaryota</taxon>
        <taxon>Viridiplantae</taxon>
        <taxon>Streptophyta</taxon>
        <taxon>Embryophyta</taxon>
        <taxon>Tracheophyta</taxon>
        <taxon>Spermatophyta</taxon>
        <taxon>Magnoliopsida</taxon>
        <taxon>eudicotyledons</taxon>
        <taxon>Gunneridae</taxon>
        <taxon>Pentapetalae</taxon>
        <taxon>rosids</taxon>
        <taxon>malvids</taxon>
        <taxon>Myrtales</taxon>
        <taxon>Lythraceae</taxon>
        <taxon>Trapa</taxon>
    </lineage>
</organism>
<accession>A0AAN7R0P3</accession>
<dbReference type="PANTHER" id="PTHR34537">
    <property type="entry name" value="OS08G0459300 PROTEIN"/>
    <property type="match status" value="1"/>
</dbReference>
<dbReference type="PANTHER" id="PTHR34537:SF1">
    <property type="entry name" value="OS08G0459300 PROTEIN"/>
    <property type="match status" value="1"/>
</dbReference>
<reference evidence="2 3" key="1">
    <citation type="journal article" date="2023" name="Hortic Res">
        <title>Pangenome of water caltrop reveals structural variations and asymmetric subgenome divergence after allopolyploidization.</title>
        <authorList>
            <person name="Zhang X."/>
            <person name="Chen Y."/>
            <person name="Wang L."/>
            <person name="Yuan Y."/>
            <person name="Fang M."/>
            <person name="Shi L."/>
            <person name="Lu R."/>
            <person name="Comes H.P."/>
            <person name="Ma Y."/>
            <person name="Chen Y."/>
            <person name="Huang G."/>
            <person name="Zhou Y."/>
            <person name="Zheng Z."/>
            <person name="Qiu Y."/>
        </authorList>
    </citation>
    <scope>NUCLEOTIDE SEQUENCE [LARGE SCALE GENOMIC DNA]</scope>
    <source>
        <strain evidence="2">F231</strain>
    </source>
</reference>
<feature type="compositionally biased region" description="Basic and acidic residues" evidence="1">
    <location>
        <begin position="1"/>
        <end position="16"/>
    </location>
</feature>
<name>A0AAN7R0P3_TRANT</name>
<dbReference type="AlphaFoldDB" id="A0AAN7R0P3"/>
<proteinExistence type="predicted"/>
<dbReference type="EMBL" id="JAXQNO010000015">
    <property type="protein sequence ID" value="KAK4783605.1"/>
    <property type="molecule type" value="Genomic_DNA"/>
</dbReference>
<protein>
    <submittedName>
        <fullName evidence="2">Uncharacterized protein</fullName>
    </submittedName>
</protein>
<evidence type="ECO:0000313" key="2">
    <source>
        <dbReference type="EMBL" id="KAK4783605.1"/>
    </source>
</evidence>
<gene>
    <name evidence="2" type="ORF">SAY86_007979</name>
</gene>